<dbReference type="Pfam" id="PF12796">
    <property type="entry name" value="Ank_2"/>
    <property type="match status" value="1"/>
</dbReference>
<dbReference type="InterPro" id="IPR011990">
    <property type="entry name" value="TPR-like_helical_dom_sf"/>
</dbReference>
<evidence type="ECO:0000313" key="5">
    <source>
        <dbReference type="Proteomes" id="UP000756346"/>
    </source>
</evidence>
<dbReference type="Gene3D" id="1.25.40.10">
    <property type="entry name" value="Tetratricopeptide repeat domain"/>
    <property type="match status" value="1"/>
</dbReference>
<organism evidence="4 5">
    <name type="scientific">Microdochium trichocladiopsis</name>
    <dbReference type="NCBI Taxonomy" id="1682393"/>
    <lineage>
        <taxon>Eukaryota</taxon>
        <taxon>Fungi</taxon>
        <taxon>Dikarya</taxon>
        <taxon>Ascomycota</taxon>
        <taxon>Pezizomycotina</taxon>
        <taxon>Sordariomycetes</taxon>
        <taxon>Xylariomycetidae</taxon>
        <taxon>Xylariales</taxon>
        <taxon>Microdochiaceae</taxon>
        <taxon>Microdochium</taxon>
    </lineage>
</organism>
<accession>A0A9P8XXC8</accession>
<feature type="repeat" description="ANK" evidence="1">
    <location>
        <begin position="261"/>
        <end position="293"/>
    </location>
</feature>
<evidence type="ECO:0000313" key="4">
    <source>
        <dbReference type="EMBL" id="KAH7021651.1"/>
    </source>
</evidence>
<feature type="region of interest" description="Disordered" evidence="2">
    <location>
        <begin position="526"/>
        <end position="545"/>
    </location>
</feature>
<gene>
    <name evidence="4" type="ORF">B0I36DRAFT_368002</name>
    <name evidence="3" type="ORF">B0I36DRAFT_389905</name>
</gene>
<keyword evidence="1" id="KW-0040">ANK repeat</keyword>
<dbReference type="OrthoDB" id="20872at2759"/>
<evidence type="ECO:0008006" key="6">
    <source>
        <dbReference type="Google" id="ProtNLM"/>
    </source>
</evidence>
<dbReference type="EMBL" id="JAGTJQ010000010">
    <property type="protein sequence ID" value="KAH7021651.1"/>
    <property type="molecule type" value="Genomic_DNA"/>
</dbReference>
<dbReference type="RefSeq" id="XP_046007852.1">
    <property type="nucleotide sequence ID" value="XM_046159546.1"/>
</dbReference>
<dbReference type="AlphaFoldDB" id="A0A9P8XXC8"/>
<name>A0A9P8XXC8_9PEZI</name>
<dbReference type="Proteomes" id="UP000756346">
    <property type="component" value="Unassembled WGS sequence"/>
</dbReference>
<keyword evidence="5" id="KW-1185">Reference proteome</keyword>
<reference evidence="4" key="1">
    <citation type="journal article" date="2021" name="Nat. Commun.">
        <title>Genetic determinants of endophytism in the Arabidopsis root mycobiome.</title>
        <authorList>
            <person name="Mesny F."/>
            <person name="Miyauchi S."/>
            <person name="Thiergart T."/>
            <person name="Pickel B."/>
            <person name="Atanasova L."/>
            <person name="Karlsson M."/>
            <person name="Huettel B."/>
            <person name="Barry K.W."/>
            <person name="Haridas S."/>
            <person name="Chen C."/>
            <person name="Bauer D."/>
            <person name="Andreopoulos W."/>
            <person name="Pangilinan J."/>
            <person name="LaButti K."/>
            <person name="Riley R."/>
            <person name="Lipzen A."/>
            <person name="Clum A."/>
            <person name="Drula E."/>
            <person name="Henrissat B."/>
            <person name="Kohler A."/>
            <person name="Grigoriev I.V."/>
            <person name="Martin F.M."/>
            <person name="Hacquard S."/>
        </authorList>
    </citation>
    <scope>NUCLEOTIDE SEQUENCE</scope>
    <source>
        <strain evidence="4">MPI-CAGE-CH-0230</strain>
    </source>
</reference>
<comment type="caution">
    <text evidence="4">The sequence shown here is derived from an EMBL/GenBank/DDBJ whole genome shotgun (WGS) entry which is preliminary data.</text>
</comment>
<dbReference type="GeneID" id="70189092"/>
<evidence type="ECO:0000256" key="2">
    <source>
        <dbReference type="SAM" id="MobiDB-lite"/>
    </source>
</evidence>
<dbReference type="InterPro" id="IPR036770">
    <property type="entry name" value="Ankyrin_rpt-contain_sf"/>
</dbReference>
<evidence type="ECO:0000313" key="3">
    <source>
        <dbReference type="EMBL" id="KAH7009390.1"/>
    </source>
</evidence>
<evidence type="ECO:0000256" key="1">
    <source>
        <dbReference type="PROSITE-ProRule" id="PRU00023"/>
    </source>
</evidence>
<dbReference type="PROSITE" id="PS50088">
    <property type="entry name" value="ANK_REPEAT"/>
    <property type="match status" value="1"/>
</dbReference>
<dbReference type="SUPFAM" id="SSF48403">
    <property type="entry name" value="Ankyrin repeat"/>
    <property type="match status" value="1"/>
</dbReference>
<dbReference type="InterPro" id="IPR002110">
    <property type="entry name" value="Ankyrin_rpt"/>
</dbReference>
<feature type="compositionally biased region" description="Polar residues" evidence="2">
    <location>
        <begin position="533"/>
        <end position="545"/>
    </location>
</feature>
<dbReference type="EMBL" id="JAGTJQ010000018">
    <property type="protein sequence ID" value="KAH7009390.1"/>
    <property type="molecule type" value="Genomic_DNA"/>
</dbReference>
<protein>
    <recommendedName>
        <fullName evidence="6">Ankyrin repeat-containing domain protein</fullName>
    </recommendedName>
</protein>
<dbReference type="PROSITE" id="PS50297">
    <property type="entry name" value="ANK_REP_REGION"/>
    <property type="match status" value="1"/>
</dbReference>
<dbReference type="Gene3D" id="1.25.40.20">
    <property type="entry name" value="Ankyrin repeat-containing domain"/>
    <property type="match status" value="1"/>
</dbReference>
<sequence length="545" mass="61340">MQHPYYAQLPEGYTPVDDEEGITQLLDWVYGRLPEVQDDYIEQSAQYLMSSLQQSRSPMSAKWNEASAVALVLCGRFEDADEYIEQLSKQLTASKQHFPEQTLLAEARSGSRHRFEAALYRLTRHPSRDVLRLSCICAAAHGDVELLEYLDEEFHCVVEDRSLATPIDNAIDSGQWAAVQHRLIEGANTCPLEEVLAVRAIQVGQLGVLRFLAQCSSLPSVYFRGTLLIQYAMMLDDRKQREDMIESLVRDFHVDVNVLGRDGTALHIAIQSEETDTVDLLLNLGADVHVRDHLGQDALEYAISHNKLFPPRLAQLSRHTSLAIDAEKRRLAARIIQSQTHSIIRHLCALVSDSSIDTTVEQKLDVVKHAWRSCNIEEQLTMIWARNLSLAALQWYIAEVEAKGVADDYMVAAEVTVAVAGRDFCAYSMMLVPDVQEPASRVCDSTEAEPSEAAQIVARYFMPTHVHLHEKLGRELMKRLSDGALRALSSIICSPDAQLFVKGREAQYLEEDDLYQHFVQTQGWELDRPRLPSPSSQRTADTTVA</sequence>
<proteinExistence type="predicted"/>